<dbReference type="Proteomes" id="UP000218267">
    <property type="component" value="Chromosome"/>
</dbReference>
<dbReference type="InterPro" id="IPR007886">
    <property type="entry name" value="AlaDH/PNT_N"/>
</dbReference>
<dbReference type="AlphaFoldDB" id="A0A1Y1CKH8"/>
<proteinExistence type="inferred from homology"/>
<dbReference type="Gene3D" id="3.40.50.720">
    <property type="entry name" value="NAD(P)-binding Rossmann-like Domain"/>
    <property type="match status" value="2"/>
</dbReference>
<dbReference type="PANTHER" id="PTHR11133:SF23">
    <property type="entry name" value="SACCHAROPINE DEHYDROGENASE [NAD(+), L-LYSINE-FORMING]"/>
    <property type="match status" value="1"/>
</dbReference>
<feature type="binding site" evidence="13">
    <location>
        <position position="227"/>
    </location>
    <ligand>
        <name>NAD(+)</name>
        <dbReference type="ChEBI" id="CHEBI:57540"/>
    </ligand>
</feature>
<dbReference type="UniPathway" id="UPA00033">
    <property type="reaction ID" value="UER00034"/>
</dbReference>
<evidence type="ECO:0000256" key="10">
    <source>
        <dbReference type="ARBA" id="ARBA00033228"/>
    </source>
</evidence>
<dbReference type="KEGG" id="mbas:ALGA_2533"/>
<reference evidence="16 17" key="1">
    <citation type="journal article" date="2018" name="Mar. Genomics">
        <title>Complete genome sequence of Marinifilaceae bacterium strain SPP2, isolated from the Antarctic marine sediment.</title>
        <authorList>
            <person name="Watanabe M."/>
            <person name="Kojima H."/>
            <person name="Fukui M."/>
        </authorList>
    </citation>
    <scope>NUCLEOTIDE SEQUENCE [LARGE SCALE GENOMIC DNA]</scope>
    <source>
        <strain evidence="16 17">SPP2</strain>
    </source>
</reference>
<keyword evidence="17" id="KW-1185">Reference proteome</keyword>
<dbReference type="EMBL" id="AP018042">
    <property type="protein sequence ID" value="BAX80855.1"/>
    <property type="molecule type" value="Genomic_DNA"/>
</dbReference>
<comment type="pathway">
    <text evidence="1">Amino-acid biosynthesis; L-lysine biosynthesis via AAA pathway; L-lysine from L-alpha-aminoadipate (fungal route): step 3/3.</text>
</comment>
<sequence>MNKRIRIGVLRETKNPPDRRVAIPPVTGLQILNKYPNVSIFIQPSDIRCFSDVEYREQGFFLTEDLRDCDILIGVKEVAIPTLIPNKTYLFFSHVAKKQIYNRELLLQIIKRNITLIDYEYLKDNCNKRLVAFGHWAGVVGAYKALVARGLRTDFFDLPPASSCKDMEEMYLHLKKISLKPIKILITGGGRVAMGAMQTLRILNLKEVTPEQFLKENFKEPVVCRIDPENYVERKDGIEFNLQDFYDNPEMYQSTFKPFTKVTDLFIACHYWDPKSPKFICAEDYKDEDFNISVIADVSCDLNGPIVSTLRASTIASSFYGYDRFSEEEAIPFVDKRNVTVMAVDNLPGELPRDSSIDFGEALYQNVYEALLADDPDGIIERATIVKEGWLTPQFAYLQDYLEGKEAVKV</sequence>
<feature type="binding site" evidence="13">
    <location>
        <position position="271"/>
    </location>
    <ligand>
        <name>NAD(+)</name>
        <dbReference type="ChEBI" id="CHEBI:57540"/>
    </ligand>
</feature>
<evidence type="ECO:0000256" key="7">
    <source>
        <dbReference type="ARBA" id="ARBA00023002"/>
    </source>
</evidence>
<evidence type="ECO:0000256" key="4">
    <source>
        <dbReference type="ARBA" id="ARBA00012847"/>
    </source>
</evidence>
<evidence type="ECO:0000259" key="15">
    <source>
        <dbReference type="SMART" id="SM01003"/>
    </source>
</evidence>
<name>A0A1Y1CKH8_9BACT</name>
<dbReference type="RefSeq" id="WP_096429694.1">
    <property type="nucleotide sequence ID" value="NZ_AP018042.1"/>
</dbReference>
<dbReference type="SMART" id="SM01003">
    <property type="entry name" value="AlaDh_PNT_N"/>
    <property type="match status" value="1"/>
</dbReference>
<evidence type="ECO:0000256" key="9">
    <source>
        <dbReference type="ARBA" id="ARBA00023157"/>
    </source>
</evidence>
<dbReference type="SUPFAM" id="SSF52283">
    <property type="entry name" value="Formate/glycerate dehydrogenase catalytic domain-like"/>
    <property type="match status" value="1"/>
</dbReference>
<dbReference type="GO" id="GO:0004754">
    <property type="term" value="F:saccharopine dehydrogenase (NAD+, L-lysine-forming) activity"/>
    <property type="evidence" value="ECO:0007669"/>
    <property type="project" value="UniProtKB-EC"/>
</dbReference>
<keyword evidence="8 13" id="KW-0520">NAD</keyword>
<dbReference type="SMART" id="SM01002">
    <property type="entry name" value="AlaDh_PNT_C"/>
    <property type="match status" value="1"/>
</dbReference>
<dbReference type="OrthoDB" id="1141481at2"/>
<dbReference type="PIRSF" id="PIRSF018250">
    <property type="entry name" value="Saccharopine_DH_Lys"/>
    <property type="match status" value="1"/>
</dbReference>
<dbReference type="CDD" id="cd05199">
    <property type="entry name" value="SDH_like"/>
    <property type="match status" value="1"/>
</dbReference>
<evidence type="ECO:0000256" key="3">
    <source>
        <dbReference type="ARBA" id="ARBA00011245"/>
    </source>
</evidence>
<keyword evidence="6" id="KW-0028">Amino-acid biosynthesis</keyword>
<dbReference type="InterPro" id="IPR027281">
    <property type="entry name" value="Lys1"/>
</dbReference>
<evidence type="ECO:0000256" key="6">
    <source>
        <dbReference type="ARBA" id="ARBA00022605"/>
    </source>
</evidence>
<dbReference type="PANTHER" id="PTHR11133">
    <property type="entry name" value="SACCHAROPINE DEHYDROGENASE"/>
    <property type="match status" value="1"/>
</dbReference>
<comment type="subunit">
    <text evidence="3">Monomer.</text>
</comment>
<dbReference type="InterPro" id="IPR007698">
    <property type="entry name" value="AlaDH/PNT_NAD(H)-bd"/>
</dbReference>
<evidence type="ECO:0000256" key="5">
    <source>
        <dbReference type="ARBA" id="ARBA00021221"/>
    </source>
</evidence>
<keyword evidence="7" id="KW-0560">Oxidoreductase</keyword>
<reference evidence="17" key="2">
    <citation type="journal article" date="2020" name="Antonie Van Leeuwenhoek">
        <title>Labilibaculum antarcticum sp. nov., a novel facultative anaerobic, psychrotorelant bacterium isolated from marine sediment of Antarctica.</title>
        <authorList>
            <person name="Watanabe M."/>
            <person name="Kojima H."/>
            <person name="Fukui M."/>
        </authorList>
    </citation>
    <scope>NUCLEOTIDE SEQUENCE [LARGE SCALE GENOMIC DNA]</scope>
    <source>
        <strain evidence="17">SPP2</strain>
    </source>
</reference>
<dbReference type="GO" id="GO:0019878">
    <property type="term" value="P:lysine biosynthetic process via aminoadipic acid"/>
    <property type="evidence" value="ECO:0007669"/>
    <property type="project" value="UniProtKB-UniPathway"/>
</dbReference>
<evidence type="ECO:0000256" key="11">
    <source>
        <dbReference type="ARBA" id="ARBA00047860"/>
    </source>
</evidence>
<comment type="similarity">
    <text evidence="2">Belongs to the AlaDH/PNT family.</text>
</comment>
<feature type="domain" description="Alanine dehydrogenase/pyridine nucleotide transhydrogenase NAD(H)-binding" evidence="14">
    <location>
        <begin position="163"/>
        <end position="343"/>
    </location>
</feature>
<evidence type="ECO:0000256" key="13">
    <source>
        <dbReference type="PIRSR" id="PIRSR018250-3"/>
    </source>
</evidence>
<comment type="catalytic activity">
    <reaction evidence="11">
        <text>L-saccharopine + NAD(+) + H2O = L-lysine + 2-oxoglutarate + NADH + H(+)</text>
        <dbReference type="Rhea" id="RHEA:12440"/>
        <dbReference type="ChEBI" id="CHEBI:15377"/>
        <dbReference type="ChEBI" id="CHEBI:15378"/>
        <dbReference type="ChEBI" id="CHEBI:16810"/>
        <dbReference type="ChEBI" id="CHEBI:32551"/>
        <dbReference type="ChEBI" id="CHEBI:57540"/>
        <dbReference type="ChEBI" id="CHEBI:57945"/>
        <dbReference type="ChEBI" id="CHEBI:57951"/>
        <dbReference type="EC" id="1.5.1.7"/>
    </reaction>
</comment>
<evidence type="ECO:0000313" key="17">
    <source>
        <dbReference type="Proteomes" id="UP000218267"/>
    </source>
</evidence>
<dbReference type="GO" id="GO:0005737">
    <property type="term" value="C:cytoplasm"/>
    <property type="evidence" value="ECO:0007669"/>
    <property type="project" value="TreeGrafter"/>
</dbReference>
<evidence type="ECO:0000256" key="2">
    <source>
        <dbReference type="ARBA" id="ARBA00005689"/>
    </source>
</evidence>
<feature type="active site" description="Proton acceptor" evidence="12">
    <location>
        <position position="76"/>
    </location>
</feature>
<feature type="active site" description="Proton donor" evidence="12">
    <location>
        <position position="94"/>
    </location>
</feature>
<evidence type="ECO:0000256" key="8">
    <source>
        <dbReference type="ARBA" id="ARBA00023027"/>
    </source>
</evidence>
<gene>
    <name evidence="16" type="ORF">ALGA_2533</name>
</gene>
<feature type="domain" description="Alanine dehydrogenase/pyridine nucleotide transhydrogenase N-terminal" evidence="15">
    <location>
        <begin position="8"/>
        <end position="140"/>
    </location>
</feature>
<organism evidence="16 17">
    <name type="scientific">Labilibaculum antarcticum</name>
    <dbReference type="NCBI Taxonomy" id="1717717"/>
    <lineage>
        <taxon>Bacteria</taxon>
        <taxon>Pseudomonadati</taxon>
        <taxon>Bacteroidota</taxon>
        <taxon>Bacteroidia</taxon>
        <taxon>Marinilabiliales</taxon>
        <taxon>Marinifilaceae</taxon>
        <taxon>Labilibaculum</taxon>
    </lineage>
</organism>
<dbReference type="Pfam" id="PF01262">
    <property type="entry name" value="AlaDh_PNT_C"/>
    <property type="match status" value="1"/>
</dbReference>
<dbReference type="InterPro" id="IPR051168">
    <property type="entry name" value="AASS"/>
</dbReference>
<feature type="binding site" evidence="13">
    <location>
        <position position="298"/>
    </location>
    <ligand>
        <name>NAD(+)</name>
        <dbReference type="ChEBI" id="CHEBI:57540"/>
    </ligand>
</feature>
<feature type="binding site" evidence="13">
    <location>
        <begin position="190"/>
        <end position="191"/>
    </location>
    <ligand>
        <name>NAD(+)</name>
        <dbReference type="ChEBI" id="CHEBI:57540"/>
    </ligand>
</feature>
<evidence type="ECO:0000313" key="16">
    <source>
        <dbReference type="EMBL" id="BAX80855.1"/>
    </source>
</evidence>
<accession>A0A1Y1CKH8</accession>
<dbReference type="Pfam" id="PF05222">
    <property type="entry name" value="AlaDh_PNT_N"/>
    <property type="match status" value="1"/>
</dbReference>
<protein>
    <recommendedName>
        <fullName evidence="5">Saccharopine dehydrogenase [NAD(+), L-lysine-forming]</fullName>
        <ecNumber evidence="4">1.5.1.7</ecNumber>
    </recommendedName>
    <alternativeName>
        <fullName evidence="10">Lysine--2-oxoglutarate reductase</fullName>
    </alternativeName>
</protein>
<evidence type="ECO:0000259" key="14">
    <source>
        <dbReference type="SMART" id="SM01002"/>
    </source>
</evidence>
<dbReference type="EC" id="1.5.1.7" evidence="4"/>
<keyword evidence="9" id="KW-1015">Disulfide bond</keyword>
<evidence type="ECO:0000256" key="1">
    <source>
        <dbReference type="ARBA" id="ARBA00004884"/>
    </source>
</evidence>
<evidence type="ECO:0000256" key="12">
    <source>
        <dbReference type="PIRSR" id="PIRSR018250-1"/>
    </source>
</evidence>